<dbReference type="SMART" id="SM00418">
    <property type="entry name" value="HTH_ARSR"/>
    <property type="match status" value="1"/>
</dbReference>
<evidence type="ECO:0000313" key="4">
    <source>
        <dbReference type="Proteomes" id="UP000297654"/>
    </source>
</evidence>
<dbReference type="GO" id="GO:0003700">
    <property type="term" value="F:DNA-binding transcription factor activity"/>
    <property type="evidence" value="ECO:0007669"/>
    <property type="project" value="InterPro"/>
</dbReference>
<comment type="caution">
    <text evidence="3">The sequence shown here is derived from an EMBL/GenBank/DDBJ whole genome shotgun (WGS) entry which is preliminary data.</text>
</comment>
<feature type="domain" description="HTH arsR-type" evidence="2">
    <location>
        <begin position="1"/>
        <end position="90"/>
    </location>
</feature>
<dbReference type="OrthoDB" id="9806976at2"/>
<name>A0A5F0D3U7_9MICO</name>
<dbReference type="Gene3D" id="1.10.10.10">
    <property type="entry name" value="Winged helix-like DNA-binding domain superfamily/Winged helix DNA-binding domain"/>
    <property type="match status" value="1"/>
</dbReference>
<dbReference type="InterPro" id="IPR001845">
    <property type="entry name" value="HTH_ArsR_DNA-bd_dom"/>
</dbReference>
<dbReference type="AlphaFoldDB" id="A0A5F0D3U7"/>
<evidence type="ECO:0000313" key="3">
    <source>
        <dbReference type="EMBL" id="TFB89113.1"/>
    </source>
</evidence>
<dbReference type="InterPro" id="IPR011991">
    <property type="entry name" value="ArsR-like_HTH"/>
</dbReference>
<dbReference type="SUPFAM" id="SSF46785">
    <property type="entry name" value="Winged helix' DNA-binding domain"/>
    <property type="match status" value="1"/>
</dbReference>
<dbReference type="PANTHER" id="PTHR38600:SF2">
    <property type="entry name" value="SLL0088 PROTEIN"/>
    <property type="match status" value="1"/>
</dbReference>
<dbReference type="CDD" id="cd00090">
    <property type="entry name" value="HTH_ARSR"/>
    <property type="match status" value="1"/>
</dbReference>
<feature type="region of interest" description="Disordered" evidence="1">
    <location>
        <begin position="63"/>
        <end position="95"/>
    </location>
</feature>
<dbReference type="Pfam" id="PF01022">
    <property type="entry name" value="HTH_5"/>
    <property type="match status" value="1"/>
</dbReference>
<reference evidence="3 4" key="1">
    <citation type="submission" date="2019-03" db="EMBL/GenBank/DDBJ databases">
        <title>Genomics of glacier-inhabiting Cryobacterium strains.</title>
        <authorList>
            <person name="Liu Q."/>
            <person name="Xin Y.-H."/>
        </authorList>
    </citation>
    <scope>NUCLEOTIDE SEQUENCE [LARGE SCALE GENOMIC DNA]</scope>
    <source>
        <strain evidence="3 4">Hh15</strain>
    </source>
</reference>
<dbReference type="NCBIfam" id="NF033788">
    <property type="entry name" value="HTH_metalloreg"/>
    <property type="match status" value="1"/>
</dbReference>
<gene>
    <name evidence="3" type="ORF">E3O10_09450</name>
</gene>
<keyword evidence="4" id="KW-1185">Reference proteome</keyword>
<dbReference type="RefSeq" id="WP_092107003.1">
    <property type="nucleotide sequence ID" value="NZ_FOCN01000002.1"/>
</dbReference>
<evidence type="ECO:0000259" key="2">
    <source>
        <dbReference type="PROSITE" id="PS50987"/>
    </source>
</evidence>
<organism evidence="3 4">
    <name type="scientific">Cryobacterium luteum</name>
    <dbReference type="NCBI Taxonomy" id="1424661"/>
    <lineage>
        <taxon>Bacteria</taxon>
        <taxon>Bacillati</taxon>
        <taxon>Actinomycetota</taxon>
        <taxon>Actinomycetes</taxon>
        <taxon>Micrococcales</taxon>
        <taxon>Microbacteriaceae</taxon>
        <taxon>Cryobacterium</taxon>
    </lineage>
</organism>
<dbReference type="PANTHER" id="PTHR38600">
    <property type="entry name" value="TRANSCRIPTIONAL REGULATORY PROTEIN"/>
    <property type="match status" value="1"/>
</dbReference>
<proteinExistence type="predicted"/>
<accession>A0A5F0D3U7</accession>
<sequence length="95" mass="10268">MDGLSTIFLALADPSRRALMEQLQKGEATVTELAAPHTISVLFISRHLNVLEPAGLITETSSARWRRAGHSGEKSLPPMQKKIQGPARPVPADVT</sequence>
<evidence type="ECO:0000256" key="1">
    <source>
        <dbReference type="SAM" id="MobiDB-lite"/>
    </source>
</evidence>
<dbReference type="EMBL" id="SOFF01000030">
    <property type="protein sequence ID" value="TFB89113.1"/>
    <property type="molecule type" value="Genomic_DNA"/>
</dbReference>
<dbReference type="Proteomes" id="UP000297654">
    <property type="component" value="Unassembled WGS sequence"/>
</dbReference>
<dbReference type="InterPro" id="IPR036388">
    <property type="entry name" value="WH-like_DNA-bd_sf"/>
</dbReference>
<dbReference type="PROSITE" id="PS50987">
    <property type="entry name" value="HTH_ARSR_2"/>
    <property type="match status" value="1"/>
</dbReference>
<protein>
    <submittedName>
        <fullName evidence="3">ArsR family transcriptional regulator</fullName>
    </submittedName>
</protein>
<dbReference type="InterPro" id="IPR036390">
    <property type="entry name" value="WH_DNA-bd_sf"/>
</dbReference>